<proteinExistence type="predicted"/>
<dbReference type="RefSeq" id="WP_202996703.1">
    <property type="nucleotide sequence ID" value="NZ_JAENHO010000012.1"/>
</dbReference>
<protein>
    <submittedName>
        <fullName evidence="1">Uncharacterized protein</fullName>
    </submittedName>
</protein>
<keyword evidence="2" id="KW-1185">Reference proteome</keyword>
<comment type="caution">
    <text evidence="1">The sequence shown here is derived from an EMBL/GenBank/DDBJ whole genome shotgun (WGS) entry which is preliminary data.</text>
</comment>
<name>A0ABS1VZV5_9ACTN</name>
<evidence type="ECO:0000313" key="1">
    <source>
        <dbReference type="EMBL" id="MBL7260024.1"/>
    </source>
</evidence>
<dbReference type="Proteomes" id="UP000598996">
    <property type="component" value="Unassembled WGS sequence"/>
</dbReference>
<dbReference type="EMBL" id="JAENHO010000012">
    <property type="protein sequence ID" value="MBL7260024.1"/>
    <property type="molecule type" value="Genomic_DNA"/>
</dbReference>
<evidence type="ECO:0000313" key="2">
    <source>
        <dbReference type="Proteomes" id="UP000598996"/>
    </source>
</evidence>
<gene>
    <name evidence="1" type="ORF">JKJ07_37455</name>
</gene>
<sequence length="157" mass="16700">MATAWSVLTDGARARYGDVAGFRPVFDRLGKSLGGTDGQWHAVDDRWRSGAVVLVRLAGGAHQVWPMLAQVPLGRLGQERIDPEPPKLRLTAVRAGDAVRVEGADNASYVVIDSVGRQSHPSRRSGLLTFSRPLPDRAVVVAIEESAAGLRVGVAGV</sequence>
<accession>A0ABS1VZV5</accession>
<reference evidence="1 2" key="1">
    <citation type="submission" date="2021-01" db="EMBL/GenBank/DDBJ databases">
        <title>Actinoplanes sp. nov. LDG1-01 isolated from lichen.</title>
        <authorList>
            <person name="Saeng-In P."/>
            <person name="Phongsopitanun W."/>
            <person name="Kanchanasin P."/>
            <person name="Yuki M."/>
            <person name="Kudo T."/>
            <person name="Ohkuma M."/>
            <person name="Tanasupawat S."/>
        </authorList>
    </citation>
    <scope>NUCLEOTIDE SEQUENCE [LARGE SCALE GENOMIC DNA]</scope>
    <source>
        <strain evidence="1 2">LDG1-01</strain>
    </source>
</reference>
<organism evidence="1 2">
    <name type="scientific">Paractinoplanes lichenicola</name>
    <dbReference type="NCBI Taxonomy" id="2802976"/>
    <lineage>
        <taxon>Bacteria</taxon>
        <taxon>Bacillati</taxon>
        <taxon>Actinomycetota</taxon>
        <taxon>Actinomycetes</taxon>
        <taxon>Micromonosporales</taxon>
        <taxon>Micromonosporaceae</taxon>
        <taxon>Paractinoplanes</taxon>
    </lineage>
</organism>